<feature type="region of interest" description="Disordered" evidence="1">
    <location>
        <begin position="80"/>
        <end position="100"/>
    </location>
</feature>
<dbReference type="InterPro" id="IPR012664">
    <property type="entry name" value="CHP02452"/>
</dbReference>
<name>A0AAV9X1R6_9PEZI</name>
<organism evidence="3 4">
    <name type="scientific">Orbilia ellipsospora</name>
    <dbReference type="NCBI Taxonomy" id="2528407"/>
    <lineage>
        <taxon>Eukaryota</taxon>
        <taxon>Fungi</taxon>
        <taxon>Dikarya</taxon>
        <taxon>Ascomycota</taxon>
        <taxon>Pezizomycotina</taxon>
        <taxon>Orbiliomycetes</taxon>
        <taxon>Orbiliales</taxon>
        <taxon>Orbiliaceae</taxon>
        <taxon>Orbilia</taxon>
    </lineage>
</organism>
<dbReference type="AlphaFoldDB" id="A0AAV9X1R6"/>
<dbReference type="Proteomes" id="UP001365542">
    <property type="component" value="Unassembled WGS sequence"/>
</dbReference>
<dbReference type="Pfam" id="PF10021">
    <property type="entry name" value="PARG_cat_microb"/>
    <property type="match status" value="1"/>
</dbReference>
<evidence type="ECO:0000313" key="4">
    <source>
        <dbReference type="Proteomes" id="UP001365542"/>
    </source>
</evidence>
<protein>
    <recommendedName>
        <fullName evidence="2">Microbial-type PARG catalytic domain-containing protein</fullName>
    </recommendedName>
</protein>
<dbReference type="InterPro" id="IPR019261">
    <property type="entry name" value="PARG_cat_microbial"/>
</dbReference>
<accession>A0AAV9X1R6</accession>
<evidence type="ECO:0000256" key="1">
    <source>
        <dbReference type="SAM" id="MobiDB-lite"/>
    </source>
</evidence>
<evidence type="ECO:0000259" key="2">
    <source>
        <dbReference type="Pfam" id="PF10021"/>
    </source>
</evidence>
<dbReference type="PANTHER" id="PTHR35596">
    <property type="entry name" value="DUF2263 DOMAIN-CONTAINING PROTEIN"/>
    <property type="match status" value="1"/>
</dbReference>
<feature type="domain" description="Microbial-type PARG catalytic" evidence="2">
    <location>
        <begin position="88"/>
        <end position="205"/>
    </location>
</feature>
<feature type="region of interest" description="Disordered" evidence="1">
    <location>
        <begin position="1"/>
        <end position="62"/>
    </location>
</feature>
<dbReference type="EMBL" id="JAVHJO010000012">
    <property type="protein sequence ID" value="KAK6531860.1"/>
    <property type="molecule type" value="Genomic_DNA"/>
</dbReference>
<dbReference type="NCBIfam" id="TIGR02452">
    <property type="entry name" value="TIGR02452 family protein"/>
    <property type="match status" value="1"/>
</dbReference>
<keyword evidence="4" id="KW-1185">Reference proteome</keyword>
<reference evidence="3 4" key="1">
    <citation type="submission" date="2019-10" db="EMBL/GenBank/DDBJ databases">
        <authorList>
            <person name="Palmer J.M."/>
        </authorList>
    </citation>
    <scope>NUCLEOTIDE SEQUENCE [LARGE SCALE GENOMIC DNA]</scope>
    <source>
        <strain evidence="3 4">TWF694</strain>
    </source>
</reference>
<feature type="compositionally biased region" description="Basic and acidic residues" evidence="1">
    <location>
        <begin position="362"/>
        <end position="377"/>
    </location>
</feature>
<dbReference type="PANTHER" id="PTHR35596:SF1">
    <property type="entry name" value="MICROBIAL-TYPE PARG CATALYTIC DOMAIN-CONTAINING PROTEIN"/>
    <property type="match status" value="1"/>
</dbReference>
<gene>
    <name evidence="3" type="ORF">TWF694_003025</name>
</gene>
<dbReference type="Gene3D" id="3.40.220.10">
    <property type="entry name" value="Leucine Aminopeptidase, subunit E, domain 1"/>
    <property type="match status" value="1"/>
</dbReference>
<proteinExistence type="predicted"/>
<comment type="caution">
    <text evidence="3">The sequence shown here is derived from an EMBL/GenBank/DDBJ whole genome shotgun (WGS) entry which is preliminary data.</text>
</comment>
<feature type="compositionally biased region" description="Polar residues" evidence="1">
    <location>
        <begin position="20"/>
        <end position="32"/>
    </location>
</feature>
<evidence type="ECO:0000313" key="3">
    <source>
        <dbReference type="EMBL" id="KAK6531860.1"/>
    </source>
</evidence>
<sequence>MEGSSSRGGRGSHRGGSRGYNTSNSNTDNAESSSHRGGRGGGRGGRGRGYRLSGPKAERASAARETINVTIPHILAHSSRAQTGVNSSHRYTSATLPSLPKKSSTYIPRISVINSDTFAAAEGIISNLKSSRPTEYNNGTGPLRVAVLNMASNVQPGGGVLNGSQAQEETLCRRSTLYPSLAKDRGTFYPLISGMVIYTSDVQVFMSQRYEMLNSNERYWVDVISAAAPKRPELSRSGAVYADQSDYEALVTTVKSMMRVAVMKGVTHLVLGAFGCGAYGNPNRVVSEVFKRVICGRKFGASDGSWEREEREVWETIEEVSFAIYGDDRGKGNLDAFDETFKDVFEYQDRPQTSEIAEGAEEPAKVEEEKPITETEV</sequence>
<dbReference type="InterPro" id="IPR043472">
    <property type="entry name" value="Macro_dom-like"/>
</dbReference>
<feature type="region of interest" description="Disordered" evidence="1">
    <location>
        <begin position="352"/>
        <end position="377"/>
    </location>
</feature>
<dbReference type="SUPFAM" id="SSF52949">
    <property type="entry name" value="Macro domain-like"/>
    <property type="match status" value="1"/>
</dbReference>